<sequence length="94" mass="10566">MALMCTILEYLSRPNQRLWSRSSAPDEVASKDTIEALVTVNIFMPVSNALHATSKGNYWEGSKFFHQQSDGFPDWGLGDGVPNMTDLQELHSYD</sequence>
<name>A0A1E1K375_9HELO</name>
<evidence type="ECO:0000313" key="2">
    <source>
        <dbReference type="Proteomes" id="UP000178912"/>
    </source>
</evidence>
<gene>
    <name evidence="1" type="ORF">RAG0_03000</name>
</gene>
<proteinExistence type="predicted"/>
<organism evidence="1 2">
    <name type="scientific">Rhynchosporium agropyri</name>
    <dbReference type="NCBI Taxonomy" id="914238"/>
    <lineage>
        <taxon>Eukaryota</taxon>
        <taxon>Fungi</taxon>
        <taxon>Dikarya</taxon>
        <taxon>Ascomycota</taxon>
        <taxon>Pezizomycotina</taxon>
        <taxon>Leotiomycetes</taxon>
        <taxon>Helotiales</taxon>
        <taxon>Ploettnerulaceae</taxon>
        <taxon>Rhynchosporium</taxon>
    </lineage>
</organism>
<accession>A0A1E1K375</accession>
<keyword evidence="2" id="KW-1185">Reference proteome</keyword>
<dbReference type="AlphaFoldDB" id="A0A1E1K375"/>
<reference evidence="2" key="1">
    <citation type="submission" date="2016-03" db="EMBL/GenBank/DDBJ databases">
        <authorList>
            <person name="Guldener U."/>
        </authorList>
    </citation>
    <scope>NUCLEOTIDE SEQUENCE [LARGE SCALE GENOMIC DNA]</scope>
    <source>
        <strain evidence="2">04CH-RAC-A.6.1</strain>
    </source>
</reference>
<evidence type="ECO:0000313" key="1">
    <source>
        <dbReference type="EMBL" id="CZS92451.1"/>
    </source>
</evidence>
<dbReference type="Proteomes" id="UP000178912">
    <property type="component" value="Unassembled WGS sequence"/>
</dbReference>
<dbReference type="EMBL" id="FJUX01000012">
    <property type="protein sequence ID" value="CZS92451.1"/>
    <property type="molecule type" value="Genomic_DNA"/>
</dbReference>
<dbReference type="OrthoDB" id="4367324at2759"/>
<protein>
    <submittedName>
        <fullName evidence="1">Uncharacterized protein</fullName>
    </submittedName>
</protein>